<evidence type="ECO:0000313" key="1">
    <source>
        <dbReference type="EMBL" id="GME99285.1"/>
    </source>
</evidence>
<reference evidence="1" key="1">
    <citation type="submission" date="2023-04" db="EMBL/GenBank/DDBJ databases">
        <title>Ambrosiozyma monospora NBRC 10751.</title>
        <authorList>
            <person name="Ichikawa N."/>
            <person name="Sato H."/>
            <person name="Tonouchi N."/>
        </authorList>
    </citation>
    <scope>NUCLEOTIDE SEQUENCE</scope>
    <source>
        <strain evidence="1">NBRC 10751</strain>
    </source>
</reference>
<dbReference type="Proteomes" id="UP001165064">
    <property type="component" value="Unassembled WGS sequence"/>
</dbReference>
<dbReference type="EMBL" id="BSXS01010926">
    <property type="protein sequence ID" value="GME99285.1"/>
    <property type="molecule type" value="Genomic_DNA"/>
</dbReference>
<proteinExistence type="predicted"/>
<keyword evidence="2" id="KW-1185">Reference proteome</keyword>
<name>A0ACB5U1W3_AMBMO</name>
<sequence>MDTSNTNTLKRKKKFENLHRMMYAASLGNGNNESITVKDAGTGTTGSPSIASFRSPLSDASFSNTSFNDVEMDMGQDINPYIDNDNISELMNYNPDSEDASYSHNYNYQLTNSSSPHMVSGSANANGRYVRPPLFKTITPVPPNSLMNSPRTVPEFTNDSNIRSIDSFLFNETSKGKPIAPTYNEFSKSAGFRPGNPTAVKK</sequence>
<comment type="caution">
    <text evidence="1">The sequence shown here is derived from an EMBL/GenBank/DDBJ whole genome shotgun (WGS) entry which is preliminary data.</text>
</comment>
<organism evidence="1 2">
    <name type="scientific">Ambrosiozyma monospora</name>
    <name type="common">Yeast</name>
    <name type="synonym">Endomycopsis monosporus</name>
    <dbReference type="NCBI Taxonomy" id="43982"/>
    <lineage>
        <taxon>Eukaryota</taxon>
        <taxon>Fungi</taxon>
        <taxon>Dikarya</taxon>
        <taxon>Ascomycota</taxon>
        <taxon>Saccharomycotina</taxon>
        <taxon>Pichiomycetes</taxon>
        <taxon>Pichiales</taxon>
        <taxon>Pichiaceae</taxon>
        <taxon>Ambrosiozyma</taxon>
    </lineage>
</organism>
<gene>
    <name evidence="1" type="ORF">Amon02_001067600</name>
</gene>
<evidence type="ECO:0000313" key="2">
    <source>
        <dbReference type="Proteomes" id="UP001165064"/>
    </source>
</evidence>
<accession>A0ACB5U1W3</accession>
<protein>
    <submittedName>
        <fullName evidence="1">Unnamed protein product</fullName>
    </submittedName>
</protein>